<name>A0AAW3JTU8_9FIRM</name>
<dbReference type="EMBL" id="LLKB01000005">
    <property type="protein sequence ID" value="KQC85226.1"/>
    <property type="molecule type" value="Genomic_DNA"/>
</dbReference>
<keyword evidence="1" id="KW-1133">Transmembrane helix</keyword>
<dbReference type="Proteomes" id="UP000050833">
    <property type="component" value="Unassembled WGS sequence"/>
</dbReference>
<gene>
    <name evidence="2" type="ORF">APZ18_11050</name>
</gene>
<evidence type="ECO:0000313" key="3">
    <source>
        <dbReference type="Proteomes" id="UP000050833"/>
    </source>
</evidence>
<feature type="transmembrane region" description="Helical" evidence="1">
    <location>
        <begin position="105"/>
        <end position="124"/>
    </location>
</feature>
<evidence type="ECO:0000256" key="1">
    <source>
        <dbReference type="SAM" id="Phobius"/>
    </source>
</evidence>
<sequence>MGTGMNHFQVYLIMFLTGGFLYCGIEILYRGYSHISMLLAGGLCFMLVGAVENLLGDGASLIGQMIICGLMITGVEFVVGMIVNRQMHLNVWDYSGQQYNLKGQICLLYTNLWILLSCPVIVLHDYMEYILLGSQLPNYKIW</sequence>
<evidence type="ECO:0008006" key="4">
    <source>
        <dbReference type="Google" id="ProtNLM"/>
    </source>
</evidence>
<organism evidence="2 3">
    <name type="scientific">Butyribacter intestini</name>
    <dbReference type="NCBI Taxonomy" id="1703332"/>
    <lineage>
        <taxon>Bacteria</taxon>
        <taxon>Bacillati</taxon>
        <taxon>Bacillota</taxon>
        <taxon>Clostridia</taxon>
        <taxon>Lachnospirales</taxon>
        <taxon>Lachnospiraceae</taxon>
        <taxon>Butyribacter</taxon>
    </lineage>
</organism>
<dbReference type="Pfam" id="PF06541">
    <property type="entry name" value="ABC_trans_CmpB"/>
    <property type="match status" value="1"/>
</dbReference>
<reference evidence="2 3" key="1">
    <citation type="submission" date="2015-10" db="EMBL/GenBank/DDBJ databases">
        <title>Butyribacter intestini gen. nov., sp. nov., a butyric acid-producing bacterium of the family Lachnospiraceae isolated from the human faeces.</title>
        <authorList>
            <person name="Zou Y."/>
            <person name="Xue W."/>
            <person name="Luo G."/>
            <person name="Lv M."/>
        </authorList>
    </citation>
    <scope>NUCLEOTIDE SEQUENCE [LARGE SCALE GENOMIC DNA]</scope>
    <source>
        <strain evidence="2 3">TF01-11</strain>
    </source>
</reference>
<keyword evidence="1" id="KW-0812">Transmembrane</keyword>
<keyword evidence="3" id="KW-1185">Reference proteome</keyword>
<feature type="transmembrane region" description="Helical" evidence="1">
    <location>
        <begin position="37"/>
        <end position="55"/>
    </location>
</feature>
<keyword evidence="1" id="KW-0472">Membrane</keyword>
<dbReference type="InterPro" id="IPR010540">
    <property type="entry name" value="CmpB_TMEM229"/>
</dbReference>
<evidence type="ECO:0000313" key="2">
    <source>
        <dbReference type="EMBL" id="KQC85226.1"/>
    </source>
</evidence>
<protein>
    <recommendedName>
        <fullName evidence="4">ABC-transporter type IV</fullName>
    </recommendedName>
</protein>
<feature type="transmembrane region" description="Helical" evidence="1">
    <location>
        <begin position="6"/>
        <end position="25"/>
    </location>
</feature>
<dbReference type="AlphaFoldDB" id="A0AAW3JTU8"/>
<feature type="transmembrane region" description="Helical" evidence="1">
    <location>
        <begin position="61"/>
        <end position="84"/>
    </location>
</feature>
<accession>A0AAW3JTU8</accession>
<proteinExistence type="predicted"/>
<comment type="caution">
    <text evidence="2">The sequence shown here is derived from an EMBL/GenBank/DDBJ whole genome shotgun (WGS) entry which is preliminary data.</text>
</comment>